<keyword evidence="3" id="KW-1185">Reference proteome</keyword>
<accession>A0A6A6TAY4</accession>
<name>A0A6A6TAY4_9PLEO</name>
<dbReference type="AlphaFoldDB" id="A0A6A6TAY4"/>
<evidence type="ECO:0000313" key="2">
    <source>
        <dbReference type="EMBL" id="KAF2655754.1"/>
    </source>
</evidence>
<feature type="region of interest" description="Disordered" evidence="1">
    <location>
        <begin position="249"/>
        <end position="269"/>
    </location>
</feature>
<proteinExistence type="predicted"/>
<evidence type="ECO:0000256" key="1">
    <source>
        <dbReference type="SAM" id="MobiDB-lite"/>
    </source>
</evidence>
<feature type="compositionally biased region" description="Pro residues" evidence="1">
    <location>
        <begin position="251"/>
        <end position="266"/>
    </location>
</feature>
<organism evidence="2 3">
    <name type="scientific">Lophiostoma macrostomum CBS 122681</name>
    <dbReference type="NCBI Taxonomy" id="1314788"/>
    <lineage>
        <taxon>Eukaryota</taxon>
        <taxon>Fungi</taxon>
        <taxon>Dikarya</taxon>
        <taxon>Ascomycota</taxon>
        <taxon>Pezizomycotina</taxon>
        <taxon>Dothideomycetes</taxon>
        <taxon>Pleosporomycetidae</taxon>
        <taxon>Pleosporales</taxon>
        <taxon>Lophiostomataceae</taxon>
        <taxon>Lophiostoma</taxon>
    </lineage>
</organism>
<dbReference type="Proteomes" id="UP000799324">
    <property type="component" value="Unassembled WGS sequence"/>
</dbReference>
<dbReference type="EMBL" id="MU004345">
    <property type="protein sequence ID" value="KAF2655754.1"/>
    <property type="molecule type" value="Genomic_DNA"/>
</dbReference>
<evidence type="ECO:0000313" key="3">
    <source>
        <dbReference type="Proteomes" id="UP000799324"/>
    </source>
</evidence>
<protein>
    <submittedName>
        <fullName evidence="2">Uncharacterized protein</fullName>
    </submittedName>
</protein>
<sequence length="750" mass="83583">MPWFNSLGIDQRKIYVLFALTAIAAHVGAVVLPRNASADVDLADDSPCCGWNEVHRGDSDNPKEMMWDNTHCGGKGDSRFCCPPDQSVPKCRWTGHNDAGVCLGLVCGFADVTIGTLGPGSSLCQSSGNQRACCERHNERTASYGLCEWTDCGKPGDCPSHLPEFIVSSRKGYGGERDAPWSGGCYYDKTHNFCCQMTPPAFQNCKWYKKETNQLPDADCEPSCPSGHVRISQEQGDCKKGEQAFCCAGPAPTPSPSPPQPPPSAEPPQEVKNFIAELDTLDNPDLEAREVAFSSADARDQVHGADVKTDSLKACFDPASVVSAIAPLLSIDRKDFSDVQRQVGDYWDKTLALEYGTETMIAMLAHFKVYNPEADAERIVGNVLNNPLLWVTEIQWHDRIRFEICVSPSSSNAQGSNADGTLDHTNILEPRRIGEFFGLPPTSGGGGGPLPNGDVWGINYPSLRQIMRGIRQASLRLHHARWLPYRGNHRSPSGVILELVYPVTQRPGETNEQDIDNNYDQYQDRRTPQVRRLRGGQPVDDEFIVFHLHLTDTLQFLFPDPQNHSQTAIESITMYHSSYIETFGTDNWGVGGDPNNPEHERGMLNCLSPDTQAQRHVMFSARNSRLNMMPSANNVVDYSDLSWWLEDLYIQGYTRFQGLRLILDGRTFVMNEAYPTEISPRNYIRFRRRLVEPDNLSDLEKIGFNIPFRIVDRDNPVEPRQVTAVPRPTAVRAVLSDDQSSPFHGMAPYS</sequence>
<gene>
    <name evidence="2" type="ORF">K491DRAFT_678674</name>
</gene>
<reference evidence="2" key="1">
    <citation type="journal article" date="2020" name="Stud. Mycol.">
        <title>101 Dothideomycetes genomes: a test case for predicting lifestyles and emergence of pathogens.</title>
        <authorList>
            <person name="Haridas S."/>
            <person name="Albert R."/>
            <person name="Binder M."/>
            <person name="Bloem J."/>
            <person name="Labutti K."/>
            <person name="Salamov A."/>
            <person name="Andreopoulos B."/>
            <person name="Baker S."/>
            <person name="Barry K."/>
            <person name="Bills G."/>
            <person name="Bluhm B."/>
            <person name="Cannon C."/>
            <person name="Castanera R."/>
            <person name="Culley D."/>
            <person name="Daum C."/>
            <person name="Ezra D."/>
            <person name="Gonzalez J."/>
            <person name="Henrissat B."/>
            <person name="Kuo A."/>
            <person name="Liang C."/>
            <person name="Lipzen A."/>
            <person name="Lutzoni F."/>
            <person name="Magnuson J."/>
            <person name="Mondo S."/>
            <person name="Nolan M."/>
            <person name="Ohm R."/>
            <person name="Pangilinan J."/>
            <person name="Park H.-J."/>
            <person name="Ramirez L."/>
            <person name="Alfaro M."/>
            <person name="Sun H."/>
            <person name="Tritt A."/>
            <person name="Yoshinaga Y."/>
            <person name="Zwiers L.-H."/>
            <person name="Turgeon B."/>
            <person name="Goodwin S."/>
            <person name="Spatafora J."/>
            <person name="Crous P."/>
            <person name="Grigoriev I."/>
        </authorList>
    </citation>
    <scope>NUCLEOTIDE SEQUENCE</scope>
    <source>
        <strain evidence="2">CBS 122681</strain>
    </source>
</reference>